<feature type="compositionally biased region" description="Basic and acidic residues" evidence="1">
    <location>
        <begin position="492"/>
        <end position="559"/>
    </location>
</feature>
<dbReference type="Proteomes" id="UP000008068">
    <property type="component" value="Unassembled WGS sequence"/>
</dbReference>
<dbReference type="EMBL" id="GL379936">
    <property type="protein sequence ID" value="EGT36648.1"/>
    <property type="molecule type" value="Genomic_DNA"/>
</dbReference>
<dbReference type="STRING" id="135651.G0NS70"/>
<evidence type="ECO:0000256" key="1">
    <source>
        <dbReference type="SAM" id="MobiDB-lite"/>
    </source>
</evidence>
<feature type="compositionally biased region" description="Basic and acidic residues" evidence="1">
    <location>
        <begin position="50"/>
        <end position="66"/>
    </location>
</feature>
<name>G0NS70_CAEBE</name>
<reference evidence="3" key="1">
    <citation type="submission" date="2011-07" db="EMBL/GenBank/DDBJ databases">
        <authorList>
            <consortium name="Caenorhabditis brenneri Sequencing and Analysis Consortium"/>
            <person name="Wilson R.K."/>
        </authorList>
    </citation>
    <scope>NUCLEOTIDE SEQUENCE [LARGE SCALE GENOMIC DNA]</scope>
    <source>
        <strain evidence="3">PB2801</strain>
    </source>
</reference>
<feature type="compositionally biased region" description="Low complexity" evidence="1">
    <location>
        <begin position="562"/>
        <end position="578"/>
    </location>
</feature>
<sequence length="653" mass="74252">MLCQVLLQIFHVEKCVTIPVIGVPAVAPKASLATPRLVQPTRIISEEVKNAEKNTKKAAKVKEPPKPVEPAKPVEPKQNSIPNQPKNALKFPPEFITETGRPARENGEYVKEEGKKLSTGEKAVMEAYIKSRLNSLKNQGLTDKQMKKNGFKLRLVWLLNKKVMLDKHDELVKAKKKNTEAKIKAKRDLQAEKRLKAAQQSESQKAEQPKKTDIIKPKHLNPPKVTKPNSLMDMVFPHSTQEDNYNNVSPSYPTQSESTTGYQYLDDNWINSETWGSSCATSSDFTSSYSNPSTLHPTNSYTYPVPSSTLSTSSYQMPTSNSYSLSSSMNYPADQTYSQLSTSSDFNTMPSSFNAPPPSFAPVMNESNSLNDLNSLTVNAAPTDFVSSYRQEFPLQTQPLPDINPSAVTNQYSFSQQDTQTFSTPSYDIPGAGGILEATEEELAKQRRLLEIEEELKAINFKKMQMQMEAELREREMQLAYRQQMMEYREREIRDREMMQDRGYSSRDRYEDYDRSSRHDDRSSRHDDRSSRHDDRSSRHDDRSRSRRQDSGRSSENHRQQKQQQPQRNSTSSSNSRQINIERADDRRGGRNNEGKRGGEGSLKRPAERAGSREDNGNRSGRIQPAVPTKRPRSRRPKGVHADIQMQEISDED</sequence>
<dbReference type="FunCoup" id="G0NS70">
    <property type="interactions" value="1085"/>
</dbReference>
<feature type="region of interest" description="Disordered" evidence="1">
    <location>
        <begin position="492"/>
        <end position="653"/>
    </location>
</feature>
<dbReference type="OrthoDB" id="10686785at2759"/>
<feature type="compositionally biased region" description="Basic and acidic residues" evidence="1">
    <location>
        <begin position="580"/>
        <end position="617"/>
    </location>
</feature>
<feature type="region of interest" description="Disordered" evidence="1">
    <location>
        <begin position="190"/>
        <end position="231"/>
    </location>
</feature>
<dbReference type="eggNOG" id="ENOG502TI6K">
    <property type="taxonomic scope" value="Eukaryota"/>
</dbReference>
<dbReference type="AlphaFoldDB" id="G0NS70"/>
<gene>
    <name evidence="2" type="ORF">CAEBREN_11185</name>
</gene>
<feature type="compositionally biased region" description="Basic and acidic residues" evidence="1">
    <location>
        <begin position="204"/>
        <end position="216"/>
    </location>
</feature>
<feature type="compositionally biased region" description="Basic residues" evidence="1">
    <location>
        <begin position="630"/>
        <end position="639"/>
    </location>
</feature>
<accession>G0NS70</accession>
<dbReference type="HOGENOM" id="CLU_474289_0_0_1"/>
<dbReference type="InParanoid" id="G0NS70"/>
<evidence type="ECO:0000313" key="2">
    <source>
        <dbReference type="EMBL" id="EGT36648.1"/>
    </source>
</evidence>
<feature type="region of interest" description="Disordered" evidence="1">
    <location>
        <begin position="50"/>
        <end position="91"/>
    </location>
</feature>
<keyword evidence="3" id="KW-1185">Reference proteome</keyword>
<feature type="region of interest" description="Disordered" evidence="1">
    <location>
        <begin position="240"/>
        <end position="259"/>
    </location>
</feature>
<protein>
    <submittedName>
        <fullName evidence="2">Uncharacterized protein</fullName>
    </submittedName>
</protein>
<organism evidence="3">
    <name type="scientific">Caenorhabditis brenneri</name>
    <name type="common">Nematode worm</name>
    <dbReference type="NCBI Taxonomy" id="135651"/>
    <lineage>
        <taxon>Eukaryota</taxon>
        <taxon>Metazoa</taxon>
        <taxon>Ecdysozoa</taxon>
        <taxon>Nematoda</taxon>
        <taxon>Chromadorea</taxon>
        <taxon>Rhabditida</taxon>
        <taxon>Rhabditina</taxon>
        <taxon>Rhabditomorpha</taxon>
        <taxon>Rhabditoidea</taxon>
        <taxon>Rhabditidae</taxon>
        <taxon>Peloderinae</taxon>
        <taxon>Caenorhabditis</taxon>
    </lineage>
</organism>
<dbReference type="OMA" id="HREMELA"/>
<proteinExistence type="predicted"/>
<evidence type="ECO:0000313" key="3">
    <source>
        <dbReference type="Proteomes" id="UP000008068"/>
    </source>
</evidence>